<accession>A0ABN6MD38</accession>
<evidence type="ECO:0008006" key="3">
    <source>
        <dbReference type="Google" id="ProtNLM"/>
    </source>
</evidence>
<reference evidence="1 2" key="1">
    <citation type="submission" date="2022-01" db="EMBL/GenBank/DDBJ databases">
        <title>Novel bile acid biosynthetic pathways are enriched in the microbiome of centenarians.</title>
        <authorList>
            <person name="Sato Y."/>
            <person name="Atarashi K."/>
            <person name="Plichta R.D."/>
            <person name="Arai Y."/>
            <person name="Sasajima S."/>
            <person name="Kearney M.S."/>
            <person name="Suda W."/>
            <person name="Takeshita K."/>
            <person name="Sasaki T."/>
            <person name="Okamoto S."/>
            <person name="Skelly N.A."/>
            <person name="Okamura Y."/>
            <person name="Vlamakis H."/>
            <person name="Li Y."/>
            <person name="Tanoue T."/>
            <person name="Takei H."/>
            <person name="Nittono H."/>
            <person name="Narushima S."/>
            <person name="Irie J."/>
            <person name="Itoh H."/>
            <person name="Moriya K."/>
            <person name="Sugiura Y."/>
            <person name="Suematsu M."/>
            <person name="Moritoki N."/>
            <person name="Shibata S."/>
            <person name="Littman R.D."/>
            <person name="Fischbach A.M."/>
            <person name="Uwamino Y."/>
            <person name="Inoue T."/>
            <person name="Honda A."/>
            <person name="Hattori M."/>
            <person name="Murai T."/>
            <person name="Xavier J.R."/>
            <person name="Hirose N."/>
            <person name="Honda K."/>
        </authorList>
    </citation>
    <scope>NUCLEOTIDE SEQUENCE [LARGE SCALE GENOMIC DNA]</scope>
    <source>
        <strain evidence="1 2">CE91-St30</strain>
    </source>
</reference>
<protein>
    <recommendedName>
        <fullName evidence="3">Phage tail protein</fullName>
    </recommendedName>
</protein>
<proteinExistence type="predicted"/>
<gene>
    <name evidence="1" type="ORF">CE91St30_02880</name>
</gene>
<dbReference type="Proteomes" id="UP001320544">
    <property type="component" value="Chromosome"/>
</dbReference>
<dbReference type="RefSeq" id="WP_244411476.1">
    <property type="nucleotide sequence ID" value="NZ_AP025564.1"/>
</dbReference>
<keyword evidence="2" id="KW-1185">Reference proteome</keyword>
<dbReference type="EMBL" id="AP025564">
    <property type="protein sequence ID" value="BDE94955.1"/>
    <property type="molecule type" value="Genomic_DNA"/>
</dbReference>
<evidence type="ECO:0000313" key="2">
    <source>
        <dbReference type="Proteomes" id="UP001320544"/>
    </source>
</evidence>
<evidence type="ECO:0000313" key="1">
    <source>
        <dbReference type="EMBL" id="BDE94955.1"/>
    </source>
</evidence>
<name>A0ABN6MD38_9ACTN</name>
<organism evidence="1 2">
    <name type="scientific">Raoultibacter timonensis</name>
    <dbReference type="NCBI Taxonomy" id="1907662"/>
    <lineage>
        <taxon>Bacteria</taxon>
        <taxon>Bacillati</taxon>
        <taxon>Actinomycetota</taxon>
        <taxon>Coriobacteriia</taxon>
        <taxon>Eggerthellales</taxon>
        <taxon>Eggerthellaceae</taxon>
        <taxon>Raoultibacter</taxon>
    </lineage>
</organism>
<sequence length="279" mass="31250">MRKQVRYVNHLGEELNLFGDGIYCDSGETHDWEWSYQSLNGYASGFYKAQREFPLTLVIAAGSEERGLALRNRLFEIAEKDVLAKMPGAIHSDGWYMRCYVKASRKDVYWLTGAAAKYELTILADDPTWVREHTVHFTKGDTAGGMNFPFNFPFNFGSPGSGTQQIENPGFVQSPVRITVYGPASHPSVVIGGNRYEVECEVPAGGKLVIDGTEKKITVEDAYGSKENAFHFRRGNQYEGSGSYVFQRIAPGYQLVSWNGSFAFDATVYEQRGEKRWGG</sequence>